<proteinExistence type="predicted"/>
<dbReference type="InterPro" id="IPR004891">
    <property type="entry name" value="Mercury-R_MerC"/>
</dbReference>
<keyword evidence="1" id="KW-0812">Transmembrane</keyword>
<gene>
    <name evidence="2" type="ORF">LVJ94_14015</name>
</gene>
<feature type="transmembrane region" description="Helical" evidence="1">
    <location>
        <begin position="12"/>
        <end position="39"/>
    </location>
</feature>
<feature type="transmembrane region" description="Helical" evidence="1">
    <location>
        <begin position="97"/>
        <end position="114"/>
    </location>
</feature>
<protein>
    <submittedName>
        <fullName evidence="2">MerC domain-containing protein</fullName>
    </submittedName>
</protein>
<accession>A0ABZ2LBP8</accession>
<feature type="transmembrane region" description="Helical" evidence="1">
    <location>
        <begin position="45"/>
        <end position="65"/>
    </location>
</feature>
<evidence type="ECO:0000256" key="1">
    <source>
        <dbReference type="SAM" id="Phobius"/>
    </source>
</evidence>
<dbReference type="Proteomes" id="UP001374803">
    <property type="component" value="Chromosome"/>
</dbReference>
<keyword evidence="1" id="KW-1133">Transmembrane helix</keyword>
<dbReference type="RefSeq" id="WP_394838022.1">
    <property type="nucleotide sequence ID" value="NZ_CP089929.1"/>
</dbReference>
<feature type="transmembrane region" description="Helical" evidence="1">
    <location>
        <begin position="72"/>
        <end position="91"/>
    </location>
</feature>
<sequence>MIPVRHIDKFGVSGSIFAGTCSLELPPFVAIFPALGLGWLLDEAVIHQMLFVSLVVMFAGLVVGARYHRNPLALAMAVVGAGLLASSMLVFHGPSTTYVGMALLIVASWLNDLLGRPLFYDRTHP</sequence>
<organism evidence="2 3">
    <name type="scientific">Pendulispora rubella</name>
    <dbReference type="NCBI Taxonomy" id="2741070"/>
    <lineage>
        <taxon>Bacteria</taxon>
        <taxon>Pseudomonadati</taxon>
        <taxon>Myxococcota</taxon>
        <taxon>Myxococcia</taxon>
        <taxon>Myxococcales</taxon>
        <taxon>Sorangiineae</taxon>
        <taxon>Pendulisporaceae</taxon>
        <taxon>Pendulispora</taxon>
    </lineage>
</organism>
<dbReference type="Pfam" id="PF03203">
    <property type="entry name" value="MerC"/>
    <property type="match status" value="1"/>
</dbReference>
<name>A0ABZ2LBP8_9BACT</name>
<evidence type="ECO:0000313" key="2">
    <source>
        <dbReference type="EMBL" id="WXB08348.1"/>
    </source>
</evidence>
<reference evidence="2" key="1">
    <citation type="submission" date="2021-12" db="EMBL/GenBank/DDBJ databases">
        <title>Discovery of the Pendulisporaceae a myxobacterial family with distinct sporulation behavior and unique specialized metabolism.</title>
        <authorList>
            <person name="Garcia R."/>
            <person name="Popoff A."/>
            <person name="Bader C.D."/>
            <person name="Loehr J."/>
            <person name="Walesch S."/>
            <person name="Walt C."/>
            <person name="Boldt J."/>
            <person name="Bunk B."/>
            <person name="Haeckl F.J.F.P.J."/>
            <person name="Gunesch A.P."/>
            <person name="Birkelbach J."/>
            <person name="Nuebel U."/>
            <person name="Pietschmann T."/>
            <person name="Bach T."/>
            <person name="Mueller R."/>
        </authorList>
    </citation>
    <scope>NUCLEOTIDE SEQUENCE</scope>
    <source>
        <strain evidence="2">MSr11367</strain>
    </source>
</reference>
<keyword evidence="1" id="KW-0472">Membrane</keyword>
<keyword evidence="3" id="KW-1185">Reference proteome</keyword>
<evidence type="ECO:0000313" key="3">
    <source>
        <dbReference type="Proteomes" id="UP001374803"/>
    </source>
</evidence>
<dbReference type="EMBL" id="CP089983">
    <property type="protein sequence ID" value="WXB08348.1"/>
    <property type="molecule type" value="Genomic_DNA"/>
</dbReference>